<keyword evidence="5" id="KW-1185">Reference proteome</keyword>
<dbReference type="EMBL" id="JAPDDR010000003">
    <property type="protein sequence ID" value="MCW1913217.1"/>
    <property type="molecule type" value="Genomic_DNA"/>
</dbReference>
<feature type="signal peptide" evidence="3">
    <location>
        <begin position="1"/>
        <end position="18"/>
    </location>
</feature>
<dbReference type="InterPro" id="IPR019734">
    <property type="entry name" value="TPR_rpt"/>
</dbReference>
<reference evidence="4" key="1">
    <citation type="submission" date="2022-10" db="EMBL/GenBank/DDBJ databases">
        <title>Luteolibacter sp. GHJ8, whole genome shotgun sequencing project.</title>
        <authorList>
            <person name="Zhao G."/>
            <person name="Shen L."/>
        </authorList>
    </citation>
    <scope>NUCLEOTIDE SEQUENCE</scope>
    <source>
        <strain evidence="4">GHJ8</strain>
    </source>
</reference>
<organism evidence="4 5">
    <name type="scientific">Luteolibacter rhizosphaerae</name>
    <dbReference type="NCBI Taxonomy" id="2989719"/>
    <lineage>
        <taxon>Bacteria</taxon>
        <taxon>Pseudomonadati</taxon>
        <taxon>Verrucomicrobiota</taxon>
        <taxon>Verrucomicrobiia</taxon>
        <taxon>Verrucomicrobiales</taxon>
        <taxon>Verrucomicrobiaceae</taxon>
        <taxon>Luteolibacter</taxon>
    </lineage>
</organism>
<evidence type="ECO:0008006" key="6">
    <source>
        <dbReference type="Google" id="ProtNLM"/>
    </source>
</evidence>
<dbReference type="InterPro" id="IPR011990">
    <property type="entry name" value="TPR-like_helical_dom_sf"/>
</dbReference>
<dbReference type="SUPFAM" id="SSF48452">
    <property type="entry name" value="TPR-like"/>
    <property type="match status" value="1"/>
</dbReference>
<evidence type="ECO:0000313" key="4">
    <source>
        <dbReference type="EMBL" id="MCW1913217.1"/>
    </source>
</evidence>
<evidence type="ECO:0000256" key="1">
    <source>
        <dbReference type="PROSITE-ProRule" id="PRU00339"/>
    </source>
</evidence>
<evidence type="ECO:0000256" key="2">
    <source>
        <dbReference type="SAM" id="MobiDB-lite"/>
    </source>
</evidence>
<feature type="region of interest" description="Disordered" evidence="2">
    <location>
        <begin position="167"/>
        <end position="192"/>
    </location>
</feature>
<accession>A0ABT3G0M8</accession>
<name>A0ABT3G0M8_9BACT</name>
<dbReference type="Gene3D" id="1.25.40.10">
    <property type="entry name" value="Tetratricopeptide repeat domain"/>
    <property type="match status" value="1"/>
</dbReference>
<comment type="caution">
    <text evidence="4">The sequence shown here is derived from an EMBL/GenBank/DDBJ whole genome shotgun (WGS) entry which is preliminary data.</text>
</comment>
<sequence>MKMRVLILAVLAVLPVRADTAATLYKQGMAAVEEGDVRAAELAFKEILRLQPNNANARYQLGQLKQNQDSIAARARSRQLAQYEIEQIDFSKTEVSEALVALGMLIEKKSGGKFAPNFMIQDPSNRLADREVTLQVKKVPASAALNMILQQAGASARYEKHAIVIVPRPSTSSSEESAVQPVKKGKADKTTE</sequence>
<evidence type="ECO:0000313" key="5">
    <source>
        <dbReference type="Proteomes" id="UP001165653"/>
    </source>
</evidence>
<keyword evidence="1" id="KW-0802">TPR repeat</keyword>
<protein>
    <recommendedName>
        <fullName evidence="6">Tetratricopeptide repeat protein</fullName>
    </recommendedName>
</protein>
<feature type="repeat" description="TPR" evidence="1">
    <location>
        <begin position="21"/>
        <end position="54"/>
    </location>
</feature>
<dbReference type="PROSITE" id="PS50005">
    <property type="entry name" value="TPR"/>
    <property type="match status" value="1"/>
</dbReference>
<dbReference type="Proteomes" id="UP001165653">
    <property type="component" value="Unassembled WGS sequence"/>
</dbReference>
<dbReference type="RefSeq" id="WP_264512448.1">
    <property type="nucleotide sequence ID" value="NZ_JAPDDR010000003.1"/>
</dbReference>
<evidence type="ECO:0000256" key="3">
    <source>
        <dbReference type="SAM" id="SignalP"/>
    </source>
</evidence>
<gene>
    <name evidence="4" type="ORF">OJ996_06520</name>
</gene>
<proteinExistence type="predicted"/>
<keyword evidence="3" id="KW-0732">Signal</keyword>
<feature type="chain" id="PRO_5046350044" description="Tetratricopeptide repeat protein" evidence="3">
    <location>
        <begin position="19"/>
        <end position="192"/>
    </location>
</feature>